<evidence type="ECO:0008006" key="2">
    <source>
        <dbReference type="Google" id="ProtNLM"/>
    </source>
</evidence>
<accession>A0A381XKS1</accession>
<reference evidence="1" key="1">
    <citation type="submission" date="2018-05" db="EMBL/GenBank/DDBJ databases">
        <authorList>
            <person name="Lanie J.A."/>
            <person name="Ng W.-L."/>
            <person name="Kazmierczak K.M."/>
            <person name="Andrzejewski T.M."/>
            <person name="Davidsen T.M."/>
            <person name="Wayne K.J."/>
            <person name="Tettelin H."/>
            <person name="Glass J.I."/>
            <person name="Rusch D."/>
            <person name="Podicherti R."/>
            <person name="Tsui H.-C.T."/>
            <person name="Winkler M.E."/>
        </authorList>
    </citation>
    <scope>NUCLEOTIDE SEQUENCE</scope>
</reference>
<dbReference type="Pfam" id="PF09866">
    <property type="entry name" value="DUF2093"/>
    <property type="match status" value="1"/>
</dbReference>
<dbReference type="InterPro" id="IPR018661">
    <property type="entry name" value="DUF2093"/>
</dbReference>
<organism evidence="1">
    <name type="scientific">marine metagenome</name>
    <dbReference type="NCBI Taxonomy" id="408172"/>
    <lineage>
        <taxon>unclassified sequences</taxon>
        <taxon>metagenomes</taxon>
        <taxon>ecological metagenomes</taxon>
    </lineage>
</organism>
<evidence type="ECO:0000313" key="1">
    <source>
        <dbReference type="EMBL" id="SVA65356.1"/>
    </source>
</evidence>
<name>A0A381XKS1_9ZZZZ</name>
<protein>
    <recommendedName>
        <fullName evidence="2">DUF2093 domain-containing protein</fullName>
    </recommendedName>
</protein>
<sequence length="66" mass="7785">MKNKLATIKYLPNNFKIIEDGDHVICAVSGKKIYLDKLTYWNVELQEAYFSYVEADKKREELIKKS</sequence>
<dbReference type="EMBL" id="UINC01015539">
    <property type="protein sequence ID" value="SVA65356.1"/>
    <property type="molecule type" value="Genomic_DNA"/>
</dbReference>
<proteinExistence type="predicted"/>
<dbReference type="AlphaFoldDB" id="A0A381XKS1"/>
<gene>
    <name evidence="1" type="ORF">METZ01_LOCUS118210</name>
</gene>